<dbReference type="Pfam" id="PF18075">
    <property type="entry name" value="FtsX_ECD"/>
    <property type="match status" value="1"/>
</dbReference>
<evidence type="ECO:0000256" key="1">
    <source>
        <dbReference type="SAM" id="Phobius"/>
    </source>
</evidence>
<evidence type="ECO:0000313" key="3">
    <source>
        <dbReference type="EMBL" id="GIH63371.1"/>
    </source>
</evidence>
<keyword evidence="4" id="KW-1185">Reference proteome</keyword>
<dbReference type="Proteomes" id="UP000660454">
    <property type="component" value="Unassembled WGS sequence"/>
</dbReference>
<name>A0ABQ4GPK9_9ACTN</name>
<feature type="domain" description="FtsX extracellular" evidence="2">
    <location>
        <begin position="201"/>
        <end position="278"/>
    </location>
</feature>
<feature type="transmembrane region" description="Helical" evidence="1">
    <location>
        <begin position="25"/>
        <end position="44"/>
    </location>
</feature>
<dbReference type="Gene3D" id="3.30.70.3040">
    <property type="match status" value="1"/>
</dbReference>
<dbReference type="RefSeq" id="WP_204049856.1">
    <property type="nucleotide sequence ID" value="NZ_BOOF01000024.1"/>
</dbReference>
<dbReference type="InterPro" id="IPR040690">
    <property type="entry name" value="FtsX_ECD"/>
</dbReference>
<evidence type="ECO:0000259" key="2">
    <source>
        <dbReference type="Pfam" id="PF18075"/>
    </source>
</evidence>
<keyword evidence="1" id="KW-0472">Membrane</keyword>
<sequence length="284" mass="31699">MTLPEECQIEELTIVESGGRRRGPLVLAAVVLVAALGAGGVFAYRASREPSPPPDGPWPRAGTFLVHLCGPPSPYDAQLPDESQSLDEYCPSGAATATQRREVERVLASHAETSGYRRLTPAQALAIARQDRRIGDVLDEHLLQRAVYGGVLAPGEWRRVLGEVQRLPGVFYVESYRDDFWWDKADVAVRLCWKDCEGGPADRQTVLDRIRALPGVDEIYFENAEHATEVLRQAQWWERPEIFQPDLMPEAFHVKFAGHWDFAEVQRAFAGMPGVVKVVRHGHP</sequence>
<organism evidence="3 4">
    <name type="scientific">Microbispora siamensis</name>
    <dbReference type="NCBI Taxonomy" id="564413"/>
    <lineage>
        <taxon>Bacteria</taxon>
        <taxon>Bacillati</taxon>
        <taxon>Actinomycetota</taxon>
        <taxon>Actinomycetes</taxon>
        <taxon>Streptosporangiales</taxon>
        <taxon>Streptosporangiaceae</taxon>
        <taxon>Microbispora</taxon>
    </lineage>
</organism>
<reference evidence="3 4" key="1">
    <citation type="submission" date="2021-01" db="EMBL/GenBank/DDBJ databases">
        <title>Whole genome shotgun sequence of Microbispora siamensis NBRC 104113.</title>
        <authorList>
            <person name="Komaki H."/>
            <person name="Tamura T."/>
        </authorList>
    </citation>
    <scope>NUCLEOTIDE SEQUENCE [LARGE SCALE GENOMIC DNA]</scope>
    <source>
        <strain evidence="3 4">NBRC 104113</strain>
    </source>
</reference>
<keyword evidence="1" id="KW-1133">Transmembrane helix</keyword>
<keyword evidence="1" id="KW-0812">Transmembrane</keyword>
<evidence type="ECO:0000313" key="4">
    <source>
        <dbReference type="Proteomes" id="UP000660454"/>
    </source>
</evidence>
<dbReference type="EMBL" id="BOOF01000024">
    <property type="protein sequence ID" value="GIH63371.1"/>
    <property type="molecule type" value="Genomic_DNA"/>
</dbReference>
<protein>
    <recommendedName>
        <fullName evidence="2">FtsX extracellular domain-containing protein</fullName>
    </recommendedName>
</protein>
<accession>A0ABQ4GPK9</accession>
<proteinExistence type="predicted"/>
<comment type="caution">
    <text evidence="3">The sequence shown here is derived from an EMBL/GenBank/DDBJ whole genome shotgun (WGS) entry which is preliminary data.</text>
</comment>
<gene>
    <name evidence="3" type="ORF">Msi02_41880</name>
</gene>